<name>A0A2H0AZC7_9BACT</name>
<reference evidence="1 2" key="1">
    <citation type="submission" date="2017-09" db="EMBL/GenBank/DDBJ databases">
        <title>Depth-based differentiation of microbial function through sediment-hosted aquifers and enrichment of novel symbionts in the deep terrestrial subsurface.</title>
        <authorList>
            <person name="Probst A.J."/>
            <person name="Ladd B."/>
            <person name="Jarett J.K."/>
            <person name="Geller-Mcgrath D.E."/>
            <person name="Sieber C.M."/>
            <person name="Emerson J.B."/>
            <person name="Anantharaman K."/>
            <person name="Thomas B.C."/>
            <person name="Malmstrom R."/>
            <person name="Stieglmeier M."/>
            <person name="Klingl A."/>
            <person name="Woyke T."/>
            <person name="Ryan C.M."/>
            <person name="Banfield J.F."/>
        </authorList>
    </citation>
    <scope>NUCLEOTIDE SEQUENCE [LARGE SCALE GENOMIC DNA]</scope>
    <source>
        <strain evidence="1">CG23_combo_of_CG06-09_8_20_14_all_41_73</strain>
    </source>
</reference>
<gene>
    <name evidence="1" type="ORF">COX11_02690</name>
</gene>
<dbReference type="EMBL" id="PCSO01000109">
    <property type="protein sequence ID" value="PIP50711.1"/>
    <property type="molecule type" value="Genomic_DNA"/>
</dbReference>
<comment type="caution">
    <text evidence="1">The sequence shown here is derived from an EMBL/GenBank/DDBJ whole genome shotgun (WGS) entry which is preliminary data.</text>
</comment>
<protein>
    <recommendedName>
        <fullName evidence="3">2'-5' RNA ligase</fullName>
    </recommendedName>
</protein>
<evidence type="ECO:0000313" key="1">
    <source>
        <dbReference type="EMBL" id="PIP50711.1"/>
    </source>
</evidence>
<evidence type="ECO:0000313" key="2">
    <source>
        <dbReference type="Proteomes" id="UP000230671"/>
    </source>
</evidence>
<sequence>MRYLIAITLPQGLSANYSKIQKRYKSKNWNIALPPHITLIPPAKLTSNFKALSEALKKRAKDFERFKIDIVGVGQFANTGNTIFAQVAKSDDLLSLQQLVIKSIEGHLKIMKDYPKQYRPHITLSNDLTADEAQEKFLGIEKSISDQQFIVDKISLFRKGDSDRNYKKIADFALGEK</sequence>
<dbReference type="Gene3D" id="3.90.1140.10">
    <property type="entry name" value="Cyclic phosphodiesterase"/>
    <property type="match status" value="1"/>
</dbReference>
<dbReference type="AlphaFoldDB" id="A0A2H0AZC7"/>
<dbReference type="PANTHER" id="PTHR40037">
    <property type="entry name" value="PHOSPHOESTERASE YJCG-RELATED"/>
    <property type="match status" value="1"/>
</dbReference>
<accession>A0A2H0AZC7</accession>
<organism evidence="1 2">
    <name type="scientific">Candidatus Berkelbacteria bacterium CG23_combo_of_CG06-09_8_20_14_all_41_73</name>
    <dbReference type="NCBI Taxonomy" id="1974519"/>
    <lineage>
        <taxon>Bacteria</taxon>
        <taxon>Candidatus Berkelbacteria</taxon>
    </lineage>
</organism>
<proteinExistence type="predicted"/>
<dbReference type="InterPro" id="IPR009097">
    <property type="entry name" value="Cyclic_Pdiesterase"/>
</dbReference>
<evidence type="ECO:0008006" key="3">
    <source>
        <dbReference type="Google" id="ProtNLM"/>
    </source>
</evidence>
<dbReference type="PANTHER" id="PTHR40037:SF1">
    <property type="entry name" value="PHOSPHOESTERASE SAOUHSC_00951-RELATED"/>
    <property type="match status" value="1"/>
</dbReference>
<dbReference type="SUPFAM" id="SSF55144">
    <property type="entry name" value="LigT-like"/>
    <property type="match status" value="1"/>
</dbReference>
<dbReference type="Pfam" id="PF13563">
    <property type="entry name" value="2_5_RNA_ligase2"/>
    <property type="match status" value="1"/>
</dbReference>
<dbReference type="Proteomes" id="UP000230671">
    <property type="component" value="Unassembled WGS sequence"/>
</dbReference>
<dbReference type="InterPro" id="IPR050580">
    <property type="entry name" value="2H_phosphoesterase_YjcG-like"/>
</dbReference>